<reference evidence="2 3" key="1">
    <citation type="submission" date="2020-04" db="EMBL/GenBank/DDBJ databases">
        <title>Knoellia sp. isolate from air conditioner.</title>
        <authorList>
            <person name="Chea S."/>
            <person name="Kim D.-U."/>
        </authorList>
    </citation>
    <scope>NUCLEOTIDE SEQUENCE [LARGE SCALE GENOMIC DNA]</scope>
    <source>
        <strain evidence="2 3">DB2414S</strain>
    </source>
</reference>
<dbReference type="EMBL" id="JABEPQ010000002">
    <property type="protein sequence ID" value="NNM46208.1"/>
    <property type="molecule type" value="Genomic_DNA"/>
</dbReference>
<dbReference type="RefSeq" id="WP_171243340.1">
    <property type="nucleotide sequence ID" value="NZ_JABEPQ010000002.1"/>
</dbReference>
<protein>
    <submittedName>
        <fullName evidence="2">Uncharacterized protein</fullName>
    </submittedName>
</protein>
<proteinExistence type="predicted"/>
<feature type="region of interest" description="Disordered" evidence="1">
    <location>
        <begin position="1"/>
        <end position="28"/>
    </location>
</feature>
<dbReference type="AlphaFoldDB" id="A0A849HFL3"/>
<name>A0A849HFL3_9MICO</name>
<sequence>MKEPRAKADATAPSGTRHNKTATAASIQRIKKMRSDLTQKAKTLPAGI</sequence>
<organism evidence="2 3">
    <name type="scientific">Knoellia koreensis</name>
    <dbReference type="NCBI Taxonomy" id="2730921"/>
    <lineage>
        <taxon>Bacteria</taxon>
        <taxon>Bacillati</taxon>
        <taxon>Actinomycetota</taxon>
        <taxon>Actinomycetes</taxon>
        <taxon>Micrococcales</taxon>
        <taxon>Intrasporangiaceae</taxon>
        <taxon>Knoellia</taxon>
    </lineage>
</organism>
<keyword evidence="3" id="KW-1185">Reference proteome</keyword>
<evidence type="ECO:0000256" key="1">
    <source>
        <dbReference type="SAM" id="MobiDB-lite"/>
    </source>
</evidence>
<dbReference type="Proteomes" id="UP000588586">
    <property type="component" value="Unassembled WGS sequence"/>
</dbReference>
<gene>
    <name evidence="2" type="ORF">HJG52_09345</name>
</gene>
<comment type="caution">
    <text evidence="2">The sequence shown here is derived from an EMBL/GenBank/DDBJ whole genome shotgun (WGS) entry which is preliminary data.</text>
</comment>
<feature type="compositionally biased region" description="Polar residues" evidence="1">
    <location>
        <begin position="13"/>
        <end position="26"/>
    </location>
</feature>
<evidence type="ECO:0000313" key="3">
    <source>
        <dbReference type="Proteomes" id="UP000588586"/>
    </source>
</evidence>
<evidence type="ECO:0000313" key="2">
    <source>
        <dbReference type="EMBL" id="NNM46208.1"/>
    </source>
</evidence>
<accession>A0A849HFL3</accession>